<organism evidence="2 3">
    <name type="scientific">Siminovitchia sediminis</name>
    <dbReference type="NCBI Taxonomy" id="1274353"/>
    <lineage>
        <taxon>Bacteria</taxon>
        <taxon>Bacillati</taxon>
        <taxon>Bacillota</taxon>
        <taxon>Bacilli</taxon>
        <taxon>Bacillales</taxon>
        <taxon>Bacillaceae</taxon>
        <taxon>Siminovitchia</taxon>
    </lineage>
</organism>
<feature type="transmembrane region" description="Helical" evidence="1">
    <location>
        <begin position="6"/>
        <end position="28"/>
    </location>
</feature>
<dbReference type="Pfam" id="PF16935">
    <property type="entry name" value="Hol_Tox"/>
    <property type="match status" value="1"/>
</dbReference>
<keyword evidence="1" id="KW-0812">Transmembrane</keyword>
<evidence type="ECO:0000313" key="3">
    <source>
        <dbReference type="Proteomes" id="UP001597301"/>
    </source>
</evidence>
<dbReference type="Proteomes" id="UP001597301">
    <property type="component" value="Unassembled WGS sequence"/>
</dbReference>
<name>A0ABW4KK10_9BACI</name>
<dbReference type="InterPro" id="IPR031616">
    <property type="entry name" value="BsrE-like"/>
</dbReference>
<proteinExistence type="predicted"/>
<evidence type="ECO:0000313" key="2">
    <source>
        <dbReference type="EMBL" id="MFD1708247.1"/>
    </source>
</evidence>
<comment type="caution">
    <text evidence="2">The sequence shown here is derived from an EMBL/GenBank/DDBJ whole genome shotgun (WGS) entry which is preliminary data.</text>
</comment>
<reference evidence="3" key="1">
    <citation type="journal article" date="2019" name="Int. J. Syst. Evol. Microbiol.">
        <title>The Global Catalogue of Microorganisms (GCM) 10K type strain sequencing project: providing services to taxonomists for standard genome sequencing and annotation.</title>
        <authorList>
            <consortium name="The Broad Institute Genomics Platform"/>
            <consortium name="The Broad Institute Genome Sequencing Center for Infectious Disease"/>
            <person name="Wu L."/>
            <person name="Ma J."/>
        </authorList>
    </citation>
    <scope>NUCLEOTIDE SEQUENCE [LARGE SCALE GENOMIC DNA]</scope>
    <source>
        <strain evidence="3">CGMCC 1.12295</strain>
    </source>
</reference>
<keyword evidence="1" id="KW-0472">Membrane</keyword>
<dbReference type="EMBL" id="JBHUEO010000063">
    <property type="protein sequence ID" value="MFD1708247.1"/>
    <property type="molecule type" value="Genomic_DNA"/>
</dbReference>
<dbReference type="RefSeq" id="WP_380775318.1">
    <property type="nucleotide sequence ID" value="NZ_JBHUEO010000063.1"/>
</dbReference>
<keyword evidence="1" id="KW-1133">Transmembrane helix</keyword>
<gene>
    <name evidence="2" type="ORF">ACFSCZ_16140</name>
</gene>
<evidence type="ECO:0000256" key="1">
    <source>
        <dbReference type="SAM" id="Phobius"/>
    </source>
</evidence>
<accession>A0ABW4KK10</accession>
<protein>
    <submittedName>
        <fullName evidence="2">Holin-like toxin</fullName>
    </submittedName>
</protein>
<keyword evidence="3" id="KW-1185">Reference proteome</keyword>
<sequence>MVTLYEAIVLMIMFSSLIVSVLAIVISLNKKK</sequence>